<reference evidence="3 4" key="1">
    <citation type="submission" date="2018-10" db="EMBL/GenBank/DDBJ databases">
        <title>Genomic Encyclopedia of Archaeal and Bacterial Type Strains, Phase II (KMG-II): from individual species to whole genera.</title>
        <authorList>
            <person name="Goeker M."/>
        </authorList>
    </citation>
    <scope>NUCLEOTIDE SEQUENCE [LARGE SCALE GENOMIC DNA]</scope>
    <source>
        <strain evidence="3 4">DSM 235</strain>
    </source>
</reference>
<proteinExistence type="predicted"/>
<name>A0A495VCI2_9GAMM</name>
<protein>
    <submittedName>
        <fullName evidence="3">PilZ domain-containing protein</fullName>
    </submittedName>
</protein>
<evidence type="ECO:0000259" key="2">
    <source>
        <dbReference type="Pfam" id="PF07238"/>
    </source>
</evidence>
<dbReference type="EMBL" id="RBXL01000001">
    <property type="protein sequence ID" value="RKT46333.1"/>
    <property type="molecule type" value="Genomic_DNA"/>
</dbReference>
<comment type="caution">
    <text evidence="3">The sequence shown here is derived from an EMBL/GenBank/DDBJ whole genome shotgun (WGS) entry which is preliminary data.</text>
</comment>
<dbReference type="RefSeq" id="WP_170164824.1">
    <property type="nucleotide sequence ID" value="NZ_RBXL01000001.1"/>
</dbReference>
<dbReference type="SUPFAM" id="SSF141371">
    <property type="entry name" value="PilZ domain-like"/>
    <property type="match status" value="1"/>
</dbReference>
<evidence type="ECO:0000313" key="4">
    <source>
        <dbReference type="Proteomes" id="UP000274556"/>
    </source>
</evidence>
<evidence type="ECO:0000313" key="3">
    <source>
        <dbReference type="EMBL" id="RKT46333.1"/>
    </source>
</evidence>
<organism evidence="3 4">
    <name type="scientific">Thiocapsa rosea</name>
    <dbReference type="NCBI Taxonomy" id="69360"/>
    <lineage>
        <taxon>Bacteria</taxon>
        <taxon>Pseudomonadati</taxon>
        <taxon>Pseudomonadota</taxon>
        <taxon>Gammaproteobacteria</taxon>
        <taxon>Chromatiales</taxon>
        <taxon>Chromatiaceae</taxon>
        <taxon>Thiocapsa</taxon>
    </lineage>
</organism>
<keyword evidence="4" id="KW-1185">Reference proteome</keyword>
<dbReference type="Gene3D" id="2.40.10.220">
    <property type="entry name" value="predicted glycosyltransferase like domains"/>
    <property type="match status" value="1"/>
</dbReference>
<dbReference type="AlphaFoldDB" id="A0A495VCI2"/>
<dbReference type="InterPro" id="IPR009875">
    <property type="entry name" value="PilZ_domain"/>
</dbReference>
<feature type="region of interest" description="Disordered" evidence="1">
    <location>
        <begin position="1"/>
        <end position="20"/>
    </location>
</feature>
<dbReference type="GO" id="GO:0035438">
    <property type="term" value="F:cyclic-di-GMP binding"/>
    <property type="evidence" value="ECO:0007669"/>
    <property type="project" value="InterPro"/>
</dbReference>
<gene>
    <name evidence="3" type="ORF">BDD21_3841</name>
</gene>
<dbReference type="Pfam" id="PF07238">
    <property type="entry name" value="PilZ"/>
    <property type="match status" value="1"/>
</dbReference>
<dbReference type="Proteomes" id="UP000274556">
    <property type="component" value="Unassembled WGS sequence"/>
</dbReference>
<evidence type="ECO:0000256" key="1">
    <source>
        <dbReference type="SAM" id="MobiDB-lite"/>
    </source>
</evidence>
<accession>A0A495VCI2</accession>
<sequence>MTKRPEDSSPSGKASVANRRTQRRISVRIPIQVFLPNQSEPITAMNQDISWGGAQFVVAVPLASLSGTLRLTFPWRGHETVSIDAEVVRAQRLGSGHHQVAVRFASLSPRSQARLEKLLTMLDPAEDSTVRDSDPLVRELEVVIEDAAAMREMLEQIAAGRLSITVFETYEAGQSIRLSIRGADGLPGLRLRARVREVERVKMDGFTQSELFGLELGFEHPTPAIKTFVDLLIEQLPPVSKHPESSVEGAPDWLRAMHLARPTEDLALDDHGDASVLESRFPDALRSLIWVWGDPEAFDLAFQDLTLGSHVEPGGWPADAWEELGFLQDAHDCAYGLPATRTSRLRPTRCR</sequence>
<feature type="domain" description="PilZ" evidence="2">
    <location>
        <begin position="18"/>
        <end position="119"/>
    </location>
</feature>